<evidence type="ECO:0000256" key="4">
    <source>
        <dbReference type="PROSITE-ProRule" id="PRU00335"/>
    </source>
</evidence>
<dbReference type="Pfam" id="PF00440">
    <property type="entry name" value="TetR_N"/>
    <property type="match status" value="1"/>
</dbReference>
<dbReference type="InterPro" id="IPR050109">
    <property type="entry name" value="HTH-type_TetR-like_transc_reg"/>
</dbReference>
<dbReference type="InterPro" id="IPR009057">
    <property type="entry name" value="Homeodomain-like_sf"/>
</dbReference>
<gene>
    <name evidence="6" type="ORF">SAMN05421835_101630</name>
</gene>
<dbReference type="PANTHER" id="PTHR30055">
    <property type="entry name" value="HTH-TYPE TRANSCRIPTIONAL REGULATOR RUTR"/>
    <property type="match status" value="1"/>
</dbReference>
<keyword evidence="1" id="KW-0805">Transcription regulation</keyword>
<evidence type="ECO:0000256" key="2">
    <source>
        <dbReference type="ARBA" id="ARBA00023125"/>
    </source>
</evidence>
<protein>
    <submittedName>
        <fullName evidence="6">Regulatory protein, tetR family</fullName>
    </submittedName>
</protein>
<feature type="domain" description="HTH tetR-type" evidence="5">
    <location>
        <begin position="7"/>
        <end position="67"/>
    </location>
</feature>
<dbReference type="PANTHER" id="PTHR30055:SF234">
    <property type="entry name" value="HTH-TYPE TRANSCRIPTIONAL REGULATOR BETI"/>
    <property type="match status" value="1"/>
</dbReference>
<dbReference type="EMBL" id="FORP01000001">
    <property type="protein sequence ID" value="SFI74066.1"/>
    <property type="molecule type" value="Genomic_DNA"/>
</dbReference>
<dbReference type="AlphaFoldDB" id="A0A1I3KNM5"/>
<dbReference type="InterPro" id="IPR036271">
    <property type="entry name" value="Tet_transcr_reg_TetR-rel_C_sf"/>
</dbReference>
<dbReference type="GO" id="GO:0000976">
    <property type="term" value="F:transcription cis-regulatory region binding"/>
    <property type="evidence" value="ECO:0007669"/>
    <property type="project" value="TreeGrafter"/>
</dbReference>
<organism evidence="6 7">
    <name type="scientific">Amycolatopsis sacchari</name>
    <dbReference type="NCBI Taxonomy" id="115433"/>
    <lineage>
        <taxon>Bacteria</taxon>
        <taxon>Bacillati</taxon>
        <taxon>Actinomycetota</taxon>
        <taxon>Actinomycetes</taxon>
        <taxon>Pseudonocardiales</taxon>
        <taxon>Pseudonocardiaceae</taxon>
        <taxon>Amycolatopsis</taxon>
    </lineage>
</organism>
<name>A0A1I3KNM5_9PSEU</name>
<dbReference type="SUPFAM" id="SSF48498">
    <property type="entry name" value="Tetracyclin repressor-like, C-terminal domain"/>
    <property type="match status" value="1"/>
</dbReference>
<accession>A0A1I3KNM5</accession>
<dbReference type="Proteomes" id="UP000199025">
    <property type="component" value="Unassembled WGS sequence"/>
</dbReference>
<evidence type="ECO:0000256" key="3">
    <source>
        <dbReference type="ARBA" id="ARBA00023163"/>
    </source>
</evidence>
<dbReference type="PROSITE" id="PS50977">
    <property type="entry name" value="HTH_TETR_2"/>
    <property type="match status" value="1"/>
</dbReference>
<keyword evidence="2 4" id="KW-0238">DNA-binding</keyword>
<reference evidence="6 7" key="1">
    <citation type="submission" date="2016-10" db="EMBL/GenBank/DDBJ databases">
        <authorList>
            <person name="de Groot N.N."/>
        </authorList>
    </citation>
    <scope>NUCLEOTIDE SEQUENCE [LARGE SCALE GENOMIC DNA]</scope>
    <source>
        <strain evidence="6 7">DSM 44468</strain>
    </source>
</reference>
<dbReference type="InterPro" id="IPR001647">
    <property type="entry name" value="HTH_TetR"/>
</dbReference>
<dbReference type="SUPFAM" id="SSF46689">
    <property type="entry name" value="Homeodomain-like"/>
    <property type="match status" value="1"/>
</dbReference>
<proteinExistence type="predicted"/>
<evidence type="ECO:0000313" key="6">
    <source>
        <dbReference type="EMBL" id="SFI74066.1"/>
    </source>
</evidence>
<keyword evidence="7" id="KW-1185">Reference proteome</keyword>
<dbReference type="Gene3D" id="1.10.10.60">
    <property type="entry name" value="Homeodomain-like"/>
    <property type="match status" value="1"/>
</dbReference>
<dbReference type="PRINTS" id="PR00455">
    <property type="entry name" value="HTHTETR"/>
</dbReference>
<dbReference type="GO" id="GO:0003700">
    <property type="term" value="F:DNA-binding transcription factor activity"/>
    <property type="evidence" value="ECO:0007669"/>
    <property type="project" value="TreeGrafter"/>
</dbReference>
<evidence type="ECO:0000313" key="7">
    <source>
        <dbReference type="Proteomes" id="UP000199025"/>
    </source>
</evidence>
<keyword evidence="3" id="KW-0804">Transcription</keyword>
<dbReference type="Gene3D" id="1.10.357.10">
    <property type="entry name" value="Tetracycline Repressor, domain 2"/>
    <property type="match status" value="1"/>
</dbReference>
<dbReference type="STRING" id="115433.SAMN05421835_101630"/>
<dbReference type="OrthoDB" id="3784817at2"/>
<feature type="DNA-binding region" description="H-T-H motif" evidence="4">
    <location>
        <begin position="30"/>
        <end position="49"/>
    </location>
</feature>
<evidence type="ECO:0000259" key="5">
    <source>
        <dbReference type="PROSITE" id="PS50977"/>
    </source>
</evidence>
<sequence>MSSTEAPSTRDRILRVAADLLATDGRDALSTRAVSAAAGVQAPTLYRLFGDKEGLLDAVASYGFESYLADKNAMGHTDDPVADLRRGWDLHVEFGVARPAFYELMYSRNRLSPAAREAEAILRHMVGRVAEAGRLAMSVERAARLVHSAGMGVVFTLNTTPPEQRDPQLSEVTREMVLRTITTDAAPSAPGGTPALASALVETLRAQPPESLSPAEHALLTEWLTRLADTAALRR</sequence>
<dbReference type="RefSeq" id="WP_091504097.1">
    <property type="nucleotide sequence ID" value="NZ_FORP01000001.1"/>
</dbReference>
<evidence type="ECO:0000256" key="1">
    <source>
        <dbReference type="ARBA" id="ARBA00023015"/>
    </source>
</evidence>